<proteinExistence type="predicted"/>
<dbReference type="GO" id="GO:0016740">
    <property type="term" value="F:transferase activity"/>
    <property type="evidence" value="ECO:0007669"/>
    <property type="project" value="UniProtKB-KW"/>
</dbReference>
<dbReference type="EMBL" id="MT142345">
    <property type="protein sequence ID" value="QJA78631.1"/>
    <property type="molecule type" value="Genomic_DNA"/>
</dbReference>
<gene>
    <name evidence="1" type="ORF">MM415A01046_0028</name>
</gene>
<protein>
    <submittedName>
        <fullName evidence="1">Putative glycosyltransferase</fullName>
    </submittedName>
</protein>
<dbReference type="SUPFAM" id="SSF53756">
    <property type="entry name" value="UDP-Glycosyltransferase/glycogen phosphorylase"/>
    <property type="match status" value="1"/>
</dbReference>
<keyword evidence="1" id="KW-0808">Transferase</keyword>
<sequence>MWEVKKHLRILHCPTDCGAHGPLLARTERKLGHDSLSVVFSQSYIGYKPDVLVVPFRGLKYLSIGELRRWRWVAKSLRYDVIHYNFGSSLCPNPVYLGSGLTLPYPGLRVAYSIYAISMMMFDVWLLHKLGKVICVTFQGGDARQARGARDLDEHSPSYYIPVLDFFKRIKIKRWAKYADHIYTINPDLMDYLPARTKFLPYVCTDPKEVYPMTITNKRKCLIHVANHREPKGTDYIYHAVHNIRRRGADFQFILAERLPLSTAQQLYLLGDVLVEQLIIGWYGAQAVEFMSLGKPVVAYINPLDASRVPGELIDDLPIIQATKDNIDDVLWKVVRMSNKTLNYIGQMSRKFVLKWHDPEKIARGLIADYRRKETRNEEIAF</sequence>
<organism evidence="1">
    <name type="scientific">viral metagenome</name>
    <dbReference type="NCBI Taxonomy" id="1070528"/>
    <lineage>
        <taxon>unclassified sequences</taxon>
        <taxon>metagenomes</taxon>
        <taxon>organismal metagenomes</taxon>
    </lineage>
</organism>
<dbReference type="AlphaFoldDB" id="A0A6M3KAF6"/>
<accession>A0A6M3KAF6</accession>
<reference evidence="1" key="1">
    <citation type="submission" date="2020-03" db="EMBL/GenBank/DDBJ databases">
        <title>The deep terrestrial virosphere.</title>
        <authorList>
            <person name="Holmfeldt K."/>
            <person name="Nilsson E."/>
            <person name="Simone D."/>
            <person name="Lopez-Fernandez M."/>
            <person name="Wu X."/>
            <person name="de Brujin I."/>
            <person name="Lundin D."/>
            <person name="Andersson A."/>
            <person name="Bertilsson S."/>
            <person name="Dopson M."/>
        </authorList>
    </citation>
    <scope>NUCLEOTIDE SEQUENCE</scope>
    <source>
        <strain evidence="1">MM415A01046</strain>
    </source>
</reference>
<name>A0A6M3KAF6_9ZZZZ</name>
<evidence type="ECO:0000313" key="1">
    <source>
        <dbReference type="EMBL" id="QJA78631.1"/>
    </source>
</evidence>